<evidence type="ECO:0000259" key="3">
    <source>
        <dbReference type="Pfam" id="PF14214"/>
    </source>
</evidence>
<accession>A0A6P4CCB1</accession>
<dbReference type="PANTHER" id="PTHR10492:SF74">
    <property type="entry name" value="ATP-DEPENDENT DNA HELICASE"/>
    <property type="match status" value="1"/>
</dbReference>
<keyword evidence="5" id="KW-1185">Reference proteome</keyword>
<dbReference type="Pfam" id="PF14214">
    <property type="entry name" value="Helitron_like_N"/>
    <property type="match status" value="1"/>
</dbReference>
<evidence type="ECO:0000259" key="2">
    <source>
        <dbReference type="Pfam" id="PF05970"/>
    </source>
</evidence>
<dbReference type="Pfam" id="PF05970">
    <property type="entry name" value="PIF1"/>
    <property type="match status" value="1"/>
</dbReference>
<feature type="domain" description="DNA helicase Pif1-like DEAD-box helicase" evidence="2">
    <location>
        <begin position="524"/>
        <end position="684"/>
    </location>
</feature>
<keyword evidence="1" id="KW-0378">Hydrolase</keyword>
<protein>
    <recommendedName>
        <fullName evidence="1">ATP-dependent DNA helicase</fullName>
        <ecNumber evidence="1">5.6.2.3</ecNumber>
    </recommendedName>
</protein>
<dbReference type="GO" id="GO:0043139">
    <property type="term" value="F:5'-3' DNA helicase activity"/>
    <property type="evidence" value="ECO:0007669"/>
    <property type="project" value="UniProtKB-EC"/>
</dbReference>
<dbReference type="AlphaFoldDB" id="A0A6P4CCB1"/>
<name>A0A6P4CCB1_ARADU</name>
<reference evidence="5" key="1">
    <citation type="journal article" date="2016" name="Nat. Genet.">
        <title>The genome sequences of Arachis duranensis and Arachis ipaensis, the diploid ancestors of cultivated peanut.</title>
        <authorList>
            <person name="Bertioli D.J."/>
            <person name="Cannon S.B."/>
            <person name="Froenicke L."/>
            <person name="Huang G."/>
            <person name="Farmer A.D."/>
            <person name="Cannon E.K."/>
            <person name="Liu X."/>
            <person name="Gao D."/>
            <person name="Clevenger J."/>
            <person name="Dash S."/>
            <person name="Ren L."/>
            <person name="Moretzsohn M.C."/>
            <person name="Shirasawa K."/>
            <person name="Huang W."/>
            <person name="Vidigal B."/>
            <person name="Abernathy B."/>
            <person name="Chu Y."/>
            <person name="Niederhuth C.E."/>
            <person name="Umale P."/>
            <person name="Araujo A.C."/>
            <person name="Kozik A."/>
            <person name="Kim K.D."/>
            <person name="Burow M.D."/>
            <person name="Varshney R.K."/>
            <person name="Wang X."/>
            <person name="Zhang X."/>
            <person name="Barkley N."/>
            <person name="Guimaraes P.M."/>
            <person name="Isobe S."/>
            <person name="Guo B."/>
            <person name="Liao B."/>
            <person name="Stalker H.T."/>
            <person name="Schmitz R.J."/>
            <person name="Scheffler B.E."/>
            <person name="Leal-Bertioli S.C."/>
            <person name="Xun X."/>
            <person name="Jackson S.A."/>
            <person name="Michelmore R."/>
            <person name="Ozias-Akins P."/>
        </authorList>
    </citation>
    <scope>NUCLEOTIDE SEQUENCE [LARGE SCALE GENOMIC DNA]</scope>
    <source>
        <strain evidence="5">cv. V14167</strain>
    </source>
</reference>
<dbReference type="GO" id="GO:0000723">
    <property type="term" value="P:telomere maintenance"/>
    <property type="evidence" value="ECO:0007669"/>
    <property type="project" value="InterPro"/>
</dbReference>
<dbReference type="GO" id="GO:0006310">
    <property type="term" value="P:DNA recombination"/>
    <property type="evidence" value="ECO:0007669"/>
    <property type="project" value="UniProtKB-KW"/>
</dbReference>
<sequence length="939" mass="106593">MVEAERLQYHRFHQSKFRSHQLQGLHECLSQGETQDTKTGKRVILPSSFVCRLPSYFITITCNPDWNEVKDCVADYSLKPSDRPDIISRVFKIKLDALLKDLKDGSIFGKPKGIVYIVEFHKRDLPNCHILLFIQSAEKPRSSDDIDHHISAVILDEHTQHKLYRLVQKFMVHGPCGVLNTSSLCMVNGRCSKFYPMPFREKIAIDSVGFPMYKRSDNGRSTSKRNVNLDNWFIVLYNATLLLKYGCHINVEYTCQTSAIKYLFKYVHKGNDRVTASFFRLHDSVGSNVTVDEIQNYYDCRYISACEASWRLFGFEIQFKEPNVIRLPFHLPNEQNVLYEDHQLIENVIEAAVSKDSMFIGWFKANKDFDLARTLTYAEMLSFFVWDKQGHMWRPRKQGNVIGRLTHIPHSHGEEYCLRLLLNYQKGCHTFADVRSVDGIVYDTFKEACYALGFQCSVHEIKSITLAKIKKLLQPNGRSLKEFTDMLFPDCVASTEPSNTVFFYELNFDKTELASISIDLVSRLNRDQRVAFDTIANAVSRGAGGFFFGCGYGGTGKTFLWNTLSTSIRSKGDIVLNVASSGNAVLLLPNGRTAHSRFKVPLSVNQDSICNIRQDTPLARLISSAKLIIWDEAPMLNKFCFEALDKCLKDVLRFDRGYNPDAPFGGKIVVMGGDFRQILPLTENMRLCRDMRDIHGVQLGEFAEWLLQIGDGLDYFKGRSILAPTLDVVTKVNNHVMSLIPGNERVYLSSDTLINEDGHLEFELYTMCTESLNALNCSGIPQHLLVLKISVPVMLLRNIDQSNGLCNGTRMQIRRLGDHIIECIILAGCNTGEVVFIPRMNMSPNNDTLPIRFTRRQFSVALCFAMTINKSQGQTLSTVGVYLPRPVFTHGQLYVALFRVSMHFGLKILSVGSNSIVSDHTINVVYREVFAGLLPDILP</sequence>
<dbReference type="SUPFAM" id="SSF52540">
    <property type="entry name" value="P-loop containing nucleoside triphosphate hydrolases"/>
    <property type="match status" value="2"/>
</dbReference>
<comment type="similarity">
    <text evidence="1">Belongs to the helicase family.</text>
</comment>
<keyword evidence="1" id="KW-0234">DNA repair</keyword>
<dbReference type="InterPro" id="IPR049163">
    <property type="entry name" value="Pif1-like_2B_dom"/>
</dbReference>
<evidence type="ECO:0000256" key="1">
    <source>
        <dbReference type="RuleBase" id="RU363044"/>
    </source>
</evidence>
<feature type="domain" description="DNA helicase Pif1-like 2B" evidence="4">
    <location>
        <begin position="771"/>
        <end position="816"/>
    </location>
</feature>
<gene>
    <name evidence="6" type="primary">LOC107473943</name>
</gene>
<dbReference type="Proteomes" id="UP000515211">
    <property type="component" value="Chromosome 2"/>
</dbReference>
<keyword evidence="1" id="KW-0547">Nucleotide-binding</keyword>
<evidence type="ECO:0000259" key="4">
    <source>
        <dbReference type="Pfam" id="PF21530"/>
    </source>
</evidence>
<dbReference type="CDD" id="cd18809">
    <property type="entry name" value="SF1_C_RecD"/>
    <property type="match status" value="1"/>
</dbReference>
<dbReference type="EC" id="5.6.2.3" evidence="1"/>
<dbReference type="GO" id="GO:0006281">
    <property type="term" value="P:DNA repair"/>
    <property type="evidence" value="ECO:0007669"/>
    <property type="project" value="UniProtKB-KW"/>
</dbReference>
<reference evidence="6" key="2">
    <citation type="submission" date="2025-08" db="UniProtKB">
        <authorList>
            <consortium name="RefSeq"/>
        </authorList>
    </citation>
    <scope>IDENTIFICATION</scope>
    <source>
        <tissue evidence="6">Whole plant</tissue>
    </source>
</reference>
<comment type="catalytic activity">
    <reaction evidence="1">
        <text>ATP + H2O = ADP + phosphate + H(+)</text>
        <dbReference type="Rhea" id="RHEA:13065"/>
        <dbReference type="ChEBI" id="CHEBI:15377"/>
        <dbReference type="ChEBI" id="CHEBI:15378"/>
        <dbReference type="ChEBI" id="CHEBI:30616"/>
        <dbReference type="ChEBI" id="CHEBI:43474"/>
        <dbReference type="ChEBI" id="CHEBI:456216"/>
        <dbReference type="EC" id="5.6.2.3"/>
    </reaction>
</comment>
<dbReference type="InterPro" id="IPR025476">
    <property type="entry name" value="Helitron_helicase-like"/>
</dbReference>
<dbReference type="InterPro" id="IPR027417">
    <property type="entry name" value="P-loop_NTPase"/>
</dbReference>
<organism evidence="5 6">
    <name type="scientific">Arachis duranensis</name>
    <name type="common">Wild peanut</name>
    <dbReference type="NCBI Taxonomy" id="130453"/>
    <lineage>
        <taxon>Eukaryota</taxon>
        <taxon>Viridiplantae</taxon>
        <taxon>Streptophyta</taxon>
        <taxon>Embryophyta</taxon>
        <taxon>Tracheophyta</taxon>
        <taxon>Spermatophyta</taxon>
        <taxon>Magnoliopsida</taxon>
        <taxon>eudicotyledons</taxon>
        <taxon>Gunneridae</taxon>
        <taxon>Pentapetalae</taxon>
        <taxon>rosids</taxon>
        <taxon>fabids</taxon>
        <taxon>Fabales</taxon>
        <taxon>Fabaceae</taxon>
        <taxon>Papilionoideae</taxon>
        <taxon>50 kb inversion clade</taxon>
        <taxon>dalbergioids sensu lato</taxon>
        <taxon>Dalbergieae</taxon>
        <taxon>Pterocarpus clade</taxon>
        <taxon>Arachis</taxon>
    </lineage>
</organism>
<proteinExistence type="inferred from homology"/>
<feature type="domain" description="Helitron helicase-like" evidence="3">
    <location>
        <begin position="52"/>
        <end position="132"/>
    </location>
</feature>
<keyword evidence="1" id="KW-0227">DNA damage</keyword>
<dbReference type="PANTHER" id="PTHR10492">
    <property type="match status" value="1"/>
</dbReference>
<dbReference type="GO" id="GO:0016787">
    <property type="term" value="F:hydrolase activity"/>
    <property type="evidence" value="ECO:0007669"/>
    <property type="project" value="UniProtKB-KW"/>
</dbReference>
<dbReference type="InterPro" id="IPR010285">
    <property type="entry name" value="DNA_helicase_pif1-like_DEAD"/>
</dbReference>
<dbReference type="KEGG" id="adu:107473943"/>
<keyword evidence="1" id="KW-0067">ATP-binding</keyword>
<dbReference type="Pfam" id="PF21530">
    <property type="entry name" value="Pif1_2B_dom"/>
    <property type="match status" value="1"/>
</dbReference>
<dbReference type="GeneID" id="107473943"/>
<comment type="cofactor">
    <cofactor evidence="1">
        <name>Mg(2+)</name>
        <dbReference type="ChEBI" id="CHEBI:18420"/>
    </cofactor>
</comment>
<evidence type="ECO:0000313" key="5">
    <source>
        <dbReference type="Proteomes" id="UP000515211"/>
    </source>
</evidence>
<dbReference type="OrthoDB" id="687790at2759"/>
<evidence type="ECO:0000313" key="6">
    <source>
        <dbReference type="RefSeq" id="XP_015949023.1"/>
    </source>
</evidence>
<dbReference type="GO" id="GO:0005524">
    <property type="term" value="F:ATP binding"/>
    <property type="evidence" value="ECO:0007669"/>
    <property type="project" value="UniProtKB-KW"/>
</dbReference>
<dbReference type="RefSeq" id="XP_015949023.1">
    <property type="nucleotide sequence ID" value="XM_016093537.1"/>
</dbReference>
<keyword evidence="1" id="KW-0233">DNA recombination</keyword>
<keyword evidence="1" id="KW-0347">Helicase</keyword>
<dbReference type="Gene3D" id="3.40.50.300">
    <property type="entry name" value="P-loop containing nucleotide triphosphate hydrolases"/>
    <property type="match status" value="1"/>
</dbReference>